<keyword evidence="3" id="KW-1185">Reference proteome</keyword>
<protein>
    <recommendedName>
        <fullName evidence="1">Integrase zinc-binding domain-containing protein</fullName>
    </recommendedName>
</protein>
<gene>
    <name evidence="2" type="ORF">MEDL_7781</name>
</gene>
<comment type="caution">
    <text evidence="2">The sequence shown here is derived from an EMBL/GenBank/DDBJ whole genome shotgun (WGS) entry which is preliminary data.</text>
</comment>
<dbReference type="Pfam" id="PF17921">
    <property type="entry name" value="Integrase_H2C2"/>
    <property type="match status" value="1"/>
</dbReference>
<organism evidence="2 3">
    <name type="scientific">Mytilus edulis</name>
    <name type="common">Blue mussel</name>
    <dbReference type="NCBI Taxonomy" id="6550"/>
    <lineage>
        <taxon>Eukaryota</taxon>
        <taxon>Metazoa</taxon>
        <taxon>Spiralia</taxon>
        <taxon>Lophotrochozoa</taxon>
        <taxon>Mollusca</taxon>
        <taxon>Bivalvia</taxon>
        <taxon>Autobranchia</taxon>
        <taxon>Pteriomorphia</taxon>
        <taxon>Mytilida</taxon>
        <taxon>Mytiloidea</taxon>
        <taxon>Mytilidae</taxon>
        <taxon>Mytilinae</taxon>
        <taxon>Mytilus</taxon>
    </lineage>
</organism>
<dbReference type="PANTHER" id="PTHR47331">
    <property type="entry name" value="PHD-TYPE DOMAIN-CONTAINING PROTEIN"/>
    <property type="match status" value="1"/>
</dbReference>
<dbReference type="AlphaFoldDB" id="A0A8S3QC24"/>
<evidence type="ECO:0000259" key="1">
    <source>
        <dbReference type="Pfam" id="PF17921"/>
    </source>
</evidence>
<evidence type="ECO:0000313" key="2">
    <source>
        <dbReference type="EMBL" id="CAG2192626.1"/>
    </source>
</evidence>
<dbReference type="Gene3D" id="1.10.340.70">
    <property type="match status" value="1"/>
</dbReference>
<name>A0A8S3QC24_MYTED</name>
<reference evidence="2" key="1">
    <citation type="submission" date="2021-03" db="EMBL/GenBank/DDBJ databases">
        <authorList>
            <person name="Bekaert M."/>
        </authorList>
    </citation>
    <scope>NUCLEOTIDE SEQUENCE</scope>
</reference>
<dbReference type="InterPro" id="IPR041588">
    <property type="entry name" value="Integrase_H2C2"/>
</dbReference>
<proteinExistence type="predicted"/>
<evidence type="ECO:0000313" key="3">
    <source>
        <dbReference type="Proteomes" id="UP000683360"/>
    </source>
</evidence>
<accession>A0A8S3QC24</accession>
<dbReference type="EMBL" id="CAJPWZ010000420">
    <property type="protein sequence ID" value="CAG2192626.1"/>
    <property type="molecule type" value="Genomic_DNA"/>
</dbReference>
<sequence>MSYVLRFIANCRTLSQNRKYQHLEVDEIQNASLVLIRNVQQTIFMNEIRNIVSKDTNRLPIVRQLRLYIDEKGLLRSGGRIDNALVSETVKYPYLLPKKHPLTTFVFLDAHKLQNHSGINGTITLIQQTYWIPKIRQRVKTALRNCIPCRKIISRLYVAPDPPPLPKDRRVEDPPSWSRQQSRGRIGCSLRCVMNREKYFYTNG</sequence>
<dbReference type="OrthoDB" id="6149606at2759"/>
<feature type="domain" description="Integrase zinc-binding" evidence="1">
    <location>
        <begin position="106"/>
        <end position="151"/>
    </location>
</feature>
<dbReference type="Proteomes" id="UP000683360">
    <property type="component" value="Unassembled WGS sequence"/>
</dbReference>